<keyword evidence="3" id="KW-1185">Reference proteome</keyword>
<accession>A0A1J7BVH6</accession>
<evidence type="ECO:0008006" key="4">
    <source>
        <dbReference type="Google" id="ProtNLM"/>
    </source>
</evidence>
<keyword evidence="1" id="KW-1133">Transmembrane helix</keyword>
<dbReference type="OrthoDB" id="979271at2"/>
<dbReference type="RefSeq" id="WP_071635967.1">
    <property type="nucleotide sequence ID" value="NZ_MLFK01000005.1"/>
</dbReference>
<protein>
    <recommendedName>
        <fullName evidence="4">Tetratricopeptide repeat protein</fullName>
    </recommendedName>
</protein>
<dbReference type="AlphaFoldDB" id="A0A1J7BVH6"/>
<name>A0A1J7BVH6_FLAJO</name>
<organism evidence="2 3">
    <name type="scientific">Flavobacterium johnsoniae</name>
    <name type="common">Cytophaga johnsonae</name>
    <dbReference type="NCBI Taxonomy" id="986"/>
    <lineage>
        <taxon>Bacteria</taxon>
        <taxon>Pseudomonadati</taxon>
        <taxon>Bacteroidota</taxon>
        <taxon>Flavobacteriia</taxon>
        <taxon>Flavobacteriales</taxon>
        <taxon>Flavobacteriaceae</taxon>
        <taxon>Flavobacterium</taxon>
    </lineage>
</organism>
<comment type="caution">
    <text evidence="2">The sequence shown here is derived from an EMBL/GenBank/DDBJ whole genome shotgun (WGS) entry which is preliminary data.</text>
</comment>
<proteinExistence type="predicted"/>
<dbReference type="InterPro" id="IPR011990">
    <property type="entry name" value="TPR-like_helical_dom_sf"/>
</dbReference>
<sequence length="240" mass="27964">MNEERYILFDQYLQGELTIDAKNDFEKQLLEDSEFASEFETFKNVQFQLANKFGFEQEREAFKQNVAAISNKHFNNKPKVIGLKPWYLAVAASVAVLFGLFFFNYNQNPVFGDYNNPEQASFAVRGTINETLKEAETAYNKKRYNTAIPLFETVLQKQKTAEIQFFYGVSLLEESHYLKAEAIFNELKAGTSVYKEKAVWYLALSKLKQKDYEACKKILETISEDYEDYDQVQELLNQLD</sequence>
<dbReference type="Proteomes" id="UP000182826">
    <property type="component" value="Unassembled WGS sequence"/>
</dbReference>
<dbReference type="Gene3D" id="1.25.40.10">
    <property type="entry name" value="Tetratricopeptide repeat domain"/>
    <property type="match status" value="1"/>
</dbReference>
<evidence type="ECO:0000313" key="2">
    <source>
        <dbReference type="EMBL" id="OIV42679.1"/>
    </source>
</evidence>
<feature type="transmembrane region" description="Helical" evidence="1">
    <location>
        <begin position="86"/>
        <end position="105"/>
    </location>
</feature>
<gene>
    <name evidence="2" type="ORF">BKM63_07335</name>
</gene>
<keyword evidence="1" id="KW-0812">Transmembrane</keyword>
<evidence type="ECO:0000256" key="1">
    <source>
        <dbReference type="SAM" id="Phobius"/>
    </source>
</evidence>
<evidence type="ECO:0000313" key="3">
    <source>
        <dbReference type="Proteomes" id="UP000182826"/>
    </source>
</evidence>
<reference evidence="2 3" key="1">
    <citation type="submission" date="2016-10" db="EMBL/GenBank/DDBJ databases">
        <title>Draft Genome Sequence of Rhizobacteria Flavobacterium johnsoniae CI04.</title>
        <authorList>
            <person name="Bravo J.I."/>
            <person name="Lozano G.L."/>
            <person name="Handelsman J."/>
        </authorList>
    </citation>
    <scope>NUCLEOTIDE SEQUENCE [LARGE SCALE GENOMIC DNA]</scope>
    <source>
        <strain evidence="2 3">CI04</strain>
    </source>
</reference>
<dbReference type="SUPFAM" id="SSF48452">
    <property type="entry name" value="TPR-like"/>
    <property type="match status" value="1"/>
</dbReference>
<dbReference type="EMBL" id="MLFK01000005">
    <property type="protein sequence ID" value="OIV42679.1"/>
    <property type="molecule type" value="Genomic_DNA"/>
</dbReference>
<keyword evidence="1" id="KW-0472">Membrane</keyword>